<feature type="domain" description="Outer membrane protein beta-barrel" evidence="2">
    <location>
        <begin position="24"/>
        <end position="162"/>
    </location>
</feature>
<dbReference type="InterPro" id="IPR011250">
    <property type="entry name" value="OMP/PagP_B-barrel"/>
</dbReference>
<keyword evidence="1" id="KW-0732">Signal</keyword>
<gene>
    <name evidence="3" type="ORF">CCAND38_440010</name>
</gene>
<dbReference type="Pfam" id="PF13568">
    <property type="entry name" value="OMP_b-brl_2"/>
    <property type="match status" value="1"/>
</dbReference>
<evidence type="ECO:0000256" key="1">
    <source>
        <dbReference type="SAM" id="SignalP"/>
    </source>
</evidence>
<name>A0A0B7I6E1_9FLAO</name>
<dbReference type="Proteomes" id="UP000045051">
    <property type="component" value="Unassembled WGS sequence"/>
</dbReference>
<keyword evidence="4" id="KW-1185">Reference proteome</keyword>
<feature type="signal peptide" evidence="1">
    <location>
        <begin position="1"/>
        <end position="19"/>
    </location>
</feature>
<evidence type="ECO:0000313" key="3">
    <source>
        <dbReference type="EMBL" id="CEN47501.1"/>
    </source>
</evidence>
<evidence type="ECO:0000259" key="2">
    <source>
        <dbReference type="Pfam" id="PF13568"/>
    </source>
</evidence>
<evidence type="ECO:0000313" key="4">
    <source>
        <dbReference type="Proteomes" id="UP000045051"/>
    </source>
</evidence>
<feature type="chain" id="PRO_5006551919" evidence="1">
    <location>
        <begin position="20"/>
        <end position="181"/>
    </location>
</feature>
<sequence length="181" mass="19344">MKKFLFSVAFAFVSALGLAQEGGLAVKAGVNLNKMSGEGRSTDNNIGFHVGATYDYYLNEVFGIETGLLLDTKGGKRGENKGTILGLTIPVLAKTKINVETFDVFLVAGPFANIGLMGMQDAKDAFKEDGDNRFTFGLNFGGGVEFGKFIVGAGYDLGLSEVAKDSEIKYHSIKIGVGYRF</sequence>
<accession>A0A0B7I6E1</accession>
<reference evidence="3 4" key="1">
    <citation type="submission" date="2015-01" db="EMBL/GenBank/DDBJ databases">
        <authorList>
            <person name="MANFREDI Pablo"/>
        </authorList>
    </citation>
    <scope>NUCLEOTIDE SEQUENCE [LARGE SCALE GENOMIC DNA]</scope>
    <source>
        <strain evidence="3 4">CcD38</strain>
    </source>
</reference>
<dbReference type="Gene3D" id="2.40.160.20">
    <property type="match status" value="1"/>
</dbReference>
<proteinExistence type="predicted"/>
<dbReference type="RefSeq" id="WP_052458186.1">
    <property type="nucleotide sequence ID" value="NZ_BOQK01000033.1"/>
</dbReference>
<organism evidence="3 4">
    <name type="scientific">Capnocytophaga canis</name>
    <dbReference type="NCBI Taxonomy" id="1848903"/>
    <lineage>
        <taxon>Bacteria</taxon>
        <taxon>Pseudomonadati</taxon>
        <taxon>Bacteroidota</taxon>
        <taxon>Flavobacteriia</taxon>
        <taxon>Flavobacteriales</taxon>
        <taxon>Flavobacteriaceae</taxon>
        <taxon>Capnocytophaga</taxon>
    </lineage>
</organism>
<protein>
    <submittedName>
        <fullName evidence="3">Putative outer membrane insertion C-signal</fullName>
    </submittedName>
</protein>
<dbReference type="SUPFAM" id="SSF56925">
    <property type="entry name" value="OMPA-like"/>
    <property type="match status" value="1"/>
</dbReference>
<dbReference type="EMBL" id="CDOI01000156">
    <property type="protein sequence ID" value="CEN47501.1"/>
    <property type="molecule type" value="Genomic_DNA"/>
</dbReference>
<dbReference type="InterPro" id="IPR025665">
    <property type="entry name" value="Beta-barrel_OMP_2"/>
</dbReference>
<dbReference type="AlphaFoldDB" id="A0A0B7I6E1"/>